<comment type="caution">
    <text evidence="8">The sequence shown here is derived from an EMBL/GenBank/DDBJ whole genome shotgun (WGS) entry which is preliminary data.</text>
</comment>
<evidence type="ECO:0000256" key="2">
    <source>
        <dbReference type="ARBA" id="ARBA00022741"/>
    </source>
</evidence>
<dbReference type="OrthoDB" id="6500128at2759"/>
<keyword evidence="3" id="KW-0067">ATP-binding</keyword>
<dbReference type="EMBL" id="SNRW01048579">
    <property type="protein sequence ID" value="KAA6312883.1"/>
    <property type="molecule type" value="Genomic_DNA"/>
</dbReference>
<evidence type="ECO:0000313" key="9">
    <source>
        <dbReference type="Proteomes" id="UP000324800"/>
    </source>
</evidence>
<feature type="region of interest" description="Disordered" evidence="6">
    <location>
        <begin position="1"/>
        <end position="32"/>
    </location>
</feature>
<feature type="compositionally biased region" description="Basic and acidic residues" evidence="6">
    <location>
        <begin position="1"/>
        <end position="22"/>
    </location>
</feature>
<evidence type="ECO:0000256" key="4">
    <source>
        <dbReference type="ARBA" id="ARBA00022989"/>
    </source>
</evidence>
<proteinExistence type="predicted"/>
<dbReference type="PANTHER" id="PTHR24223:SF415">
    <property type="entry name" value="FI20190P1"/>
    <property type="match status" value="1"/>
</dbReference>
<evidence type="ECO:0008006" key="10">
    <source>
        <dbReference type="Google" id="ProtNLM"/>
    </source>
</evidence>
<evidence type="ECO:0000256" key="7">
    <source>
        <dbReference type="SAM" id="Phobius"/>
    </source>
</evidence>
<evidence type="ECO:0000256" key="6">
    <source>
        <dbReference type="SAM" id="MobiDB-lite"/>
    </source>
</evidence>
<evidence type="ECO:0000256" key="1">
    <source>
        <dbReference type="ARBA" id="ARBA00022692"/>
    </source>
</evidence>
<keyword evidence="1 7" id="KW-0812">Transmembrane</keyword>
<dbReference type="AlphaFoldDB" id="A0A5J4PX37"/>
<gene>
    <name evidence="8" type="ORF">EZS28_055850</name>
</gene>
<feature type="non-terminal residue" evidence="8">
    <location>
        <position position="148"/>
    </location>
</feature>
<feature type="transmembrane region" description="Helical" evidence="7">
    <location>
        <begin position="94"/>
        <end position="114"/>
    </location>
</feature>
<dbReference type="InterPro" id="IPR050173">
    <property type="entry name" value="ABC_transporter_C-like"/>
</dbReference>
<feature type="transmembrane region" description="Helical" evidence="7">
    <location>
        <begin position="45"/>
        <end position="74"/>
    </location>
</feature>
<dbReference type="InterPro" id="IPR036640">
    <property type="entry name" value="ABC1_TM_sf"/>
</dbReference>
<dbReference type="SUPFAM" id="SSF90123">
    <property type="entry name" value="ABC transporter transmembrane region"/>
    <property type="match status" value="1"/>
</dbReference>
<evidence type="ECO:0000313" key="8">
    <source>
        <dbReference type="EMBL" id="KAA6312883.1"/>
    </source>
</evidence>
<dbReference type="PANTHER" id="PTHR24223">
    <property type="entry name" value="ATP-BINDING CASSETTE SUB-FAMILY C"/>
    <property type="match status" value="1"/>
</dbReference>
<dbReference type="GO" id="GO:0016020">
    <property type="term" value="C:membrane"/>
    <property type="evidence" value="ECO:0007669"/>
    <property type="project" value="InterPro"/>
</dbReference>
<sequence length="148" mass="16896">QQKNEDNKDKEIEKKVEKETEAAKQIMTEEEQETGSVPWSSYMKYILSLVPAPLAIPFLLITLISQGISVYQSWWMGTIGERNQYSKISYHWKIGIYAFLCLGGLTFLINRAIVSAFAVKRSNRVIHQELLSNVMNAPSSFFDTTPMV</sequence>
<keyword evidence="5 7" id="KW-0472">Membrane</keyword>
<dbReference type="Gene3D" id="1.20.1560.10">
    <property type="entry name" value="ABC transporter type 1, transmembrane domain"/>
    <property type="match status" value="1"/>
</dbReference>
<name>A0A5J4PX37_9EUKA</name>
<dbReference type="GO" id="GO:0042626">
    <property type="term" value="F:ATPase-coupled transmembrane transporter activity"/>
    <property type="evidence" value="ECO:0007669"/>
    <property type="project" value="TreeGrafter"/>
</dbReference>
<keyword evidence="2" id="KW-0547">Nucleotide-binding</keyword>
<protein>
    <recommendedName>
        <fullName evidence="10">ABC transmembrane type-1 domain-containing protein</fullName>
    </recommendedName>
</protein>
<reference evidence="8 9" key="1">
    <citation type="submission" date="2019-03" db="EMBL/GenBank/DDBJ databases">
        <title>Single cell metagenomics reveals metabolic interactions within the superorganism composed of flagellate Streblomastix strix and complex community of Bacteroidetes bacteria on its surface.</title>
        <authorList>
            <person name="Treitli S.C."/>
            <person name="Kolisko M."/>
            <person name="Husnik F."/>
            <person name="Keeling P."/>
            <person name="Hampl V."/>
        </authorList>
    </citation>
    <scope>NUCLEOTIDE SEQUENCE [LARGE SCALE GENOMIC DNA]</scope>
    <source>
        <strain evidence="8">ST1C</strain>
    </source>
</reference>
<feature type="non-terminal residue" evidence="8">
    <location>
        <position position="1"/>
    </location>
</feature>
<keyword evidence="4 7" id="KW-1133">Transmembrane helix</keyword>
<accession>A0A5J4PX37</accession>
<organism evidence="8 9">
    <name type="scientific">Streblomastix strix</name>
    <dbReference type="NCBI Taxonomy" id="222440"/>
    <lineage>
        <taxon>Eukaryota</taxon>
        <taxon>Metamonada</taxon>
        <taxon>Preaxostyla</taxon>
        <taxon>Oxymonadida</taxon>
        <taxon>Streblomastigidae</taxon>
        <taxon>Streblomastix</taxon>
    </lineage>
</organism>
<evidence type="ECO:0000256" key="3">
    <source>
        <dbReference type="ARBA" id="ARBA00022840"/>
    </source>
</evidence>
<dbReference type="GO" id="GO:0005524">
    <property type="term" value="F:ATP binding"/>
    <property type="evidence" value="ECO:0007669"/>
    <property type="project" value="UniProtKB-KW"/>
</dbReference>
<evidence type="ECO:0000256" key="5">
    <source>
        <dbReference type="ARBA" id="ARBA00023136"/>
    </source>
</evidence>
<dbReference type="Proteomes" id="UP000324800">
    <property type="component" value="Unassembled WGS sequence"/>
</dbReference>